<dbReference type="InterPro" id="IPR029044">
    <property type="entry name" value="Nucleotide-diphossugar_trans"/>
</dbReference>
<dbReference type="PANTHER" id="PTHR43630">
    <property type="entry name" value="POLY-BETA-1,6-N-ACETYL-D-GLUCOSAMINE SYNTHASE"/>
    <property type="match status" value="1"/>
</dbReference>
<protein>
    <recommendedName>
        <fullName evidence="1">Glycosyltransferase 2-like domain-containing protein</fullName>
    </recommendedName>
</protein>
<reference evidence="2 3" key="1">
    <citation type="submission" date="2016-06" db="EMBL/GenBank/DDBJ databases">
        <authorList>
            <person name="Kjaerup R.B."/>
            <person name="Dalgaard T.S."/>
            <person name="Juul-Madsen H.R."/>
        </authorList>
    </citation>
    <scope>NUCLEOTIDE SEQUENCE [LARGE SCALE GENOMIC DNA]</scope>
    <source>
        <strain evidence="2 3">1245335.1</strain>
    </source>
</reference>
<name>A0A1A3NBS1_MYCAS</name>
<dbReference type="SUPFAM" id="SSF53448">
    <property type="entry name" value="Nucleotide-diphospho-sugar transferases"/>
    <property type="match status" value="1"/>
</dbReference>
<dbReference type="Gene3D" id="1.25.40.10">
    <property type="entry name" value="Tetratricopeptide repeat domain"/>
    <property type="match status" value="1"/>
</dbReference>
<dbReference type="Pfam" id="PF00535">
    <property type="entry name" value="Glycos_transf_2"/>
    <property type="match status" value="1"/>
</dbReference>
<dbReference type="AlphaFoldDB" id="A0A1A3NBS1"/>
<evidence type="ECO:0000259" key="1">
    <source>
        <dbReference type="Pfam" id="PF00535"/>
    </source>
</evidence>
<sequence>MPDPVTERPAICLNMIVRNEAHIVHEVLDAVAHYISYWVVVDTGSEDGTQDLIRDHMANLGIPGELHERPWLNFGHNRTEALNLAQGHGDYIWVIDADDTVVGDLDLTELGAADIYWLRHGGGDDIYWRPQLFRDGFPVRYEGVVHEHAAWDYGSCVDVRIEGDYHIASRRLGARNLDPQKYARDRDILLAEIERDPDNPRSVFYLAQSYFDLGDFANARTWYARRAEMGDWDEEMYFALCRVAESMVQLGEPWPDVQDAYLRAWEFRPTRAEPLYSIARHYREAQRYQLGYQFARAAAEIPFPEADRLFVRADIYAWRAADEQGVCASWIGRQPEAFTLFRRMLARPELSDDDRQRCAGNRDVCVATMIEAMSVSPAEQVETLTRPLADSGQSDVTVSLIAGPELEPTEQTLNSFLHCCTDFNRIDRFVLLDTGLSIADRAQLRDNYPFLEFIDAHSDDRLGAHLAQIRAHIDERFWLHLSQGWRFFAPDTLLTRLIAVLDAEPDVFQVAINFTDATNLVSACAPEHVVRRTPDAGRYLLTNTTAQGPAMFDINRLDRLGDFSDTDPDPLIHLSHRATSVGLHAATLDEVLSISGEDSFQNRPWATSAADIVNELLALGRGRYFAELNTDAPGPILVAVAAGSKISETYELGKEFLVSDRPEGGYDVIFVDLRREPRHHVEVIERCLRKLSFDGALVVNGSCPPGDWRQRVLEEPEAGTGPTSGVRQAVIEFRLLHPQCEVITVEAGWGCTVIRPSYQAPKQSDPESVLPLSGTAYERERKLLNLVDFATFRRHIEADALEAHV</sequence>
<dbReference type="EMBL" id="LZLR01000154">
    <property type="protein sequence ID" value="OBK19236.1"/>
    <property type="molecule type" value="Genomic_DNA"/>
</dbReference>
<comment type="caution">
    <text evidence="2">The sequence shown here is derived from an EMBL/GenBank/DDBJ whole genome shotgun (WGS) entry which is preliminary data.</text>
</comment>
<dbReference type="InterPro" id="IPR011990">
    <property type="entry name" value="TPR-like_helical_dom_sf"/>
</dbReference>
<organism evidence="2 3">
    <name type="scientific">Mycobacterium asiaticum</name>
    <dbReference type="NCBI Taxonomy" id="1790"/>
    <lineage>
        <taxon>Bacteria</taxon>
        <taxon>Bacillati</taxon>
        <taxon>Actinomycetota</taxon>
        <taxon>Actinomycetes</taxon>
        <taxon>Mycobacteriales</taxon>
        <taxon>Mycobacteriaceae</taxon>
        <taxon>Mycobacterium</taxon>
    </lineage>
</organism>
<feature type="domain" description="Glycosyltransferase 2-like" evidence="1">
    <location>
        <begin position="15"/>
        <end position="104"/>
    </location>
</feature>
<dbReference type="SUPFAM" id="SSF48452">
    <property type="entry name" value="TPR-like"/>
    <property type="match status" value="1"/>
</dbReference>
<dbReference type="Gene3D" id="3.90.550.10">
    <property type="entry name" value="Spore Coat Polysaccharide Biosynthesis Protein SpsA, Chain A"/>
    <property type="match status" value="1"/>
</dbReference>
<accession>A0A1A3NBS1</accession>
<dbReference type="PANTHER" id="PTHR43630:SF2">
    <property type="entry name" value="GLYCOSYLTRANSFERASE"/>
    <property type="match status" value="1"/>
</dbReference>
<evidence type="ECO:0000313" key="3">
    <source>
        <dbReference type="Proteomes" id="UP000093819"/>
    </source>
</evidence>
<proteinExistence type="predicted"/>
<gene>
    <name evidence="2" type="ORF">A5635_26850</name>
</gene>
<dbReference type="InterPro" id="IPR001173">
    <property type="entry name" value="Glyco_trans_2-like"/>
</dbReference>
<dbReference type="Proteomes" id="UP000093819">
    <property type="component" value="Unassembled WGS sequence"/>
</dbReference>
<evidence type="ECO:0000313" key="2">
    <source>
        <dbReference type="EMBL" id="OBK19236.1"/>
    </source>
</evidence>